<sequence>MHPKIATSIDPKLLQIYLTDHLAGATAGRDRSANMAHRYQGRPMGSALVKLAGQINDEHQTLAALIEALGFRRRLGHQVLAGLGEKLGRLKLNGRILSTSPLTPVIEIELMRSAVVGKIGLWRTLRDLSPQLELEQSKFQDLEDLARQQLGTLDDLHAQQRTIGFSTKPPEK</sequence>
<proteinExistence type="predicted"/>
<accession>A0A3P5W9N6</accession>
<protein>
    <submittedName>
        <fullName evidence="1">Uncharacterized protein</fullName>
    </submittedName>
</protein>
<dbReference type="Proteomes" id="UP000280861">
    <property type="component" value="Unassembled WGS sequence"/>
</dbReference>
<evidence type="ECO:0000313" key="1">
    <source>
        <dbReference type="EMBL" id="VDC18284.1"/>
    </source>
</evidence>
<name>A0A3P5W9N6_9MICC</name>
<reference evidence="1 2" key="1">
    <citation type="submission" date="2018-11" db="EMBL/GenBank/DDBJ databases">
        <authorList>
            <person name="Criscuolo A."/>
        </authorList>
    </citation>
    <scope>NUCLEOTIDE SEQUENCE [LARGE SCALE GENOMIC DNA]</scope>
    <source>
        <strain evidence="1">AT11b</strain>
    </source>
</reference>
<dbReference type="RefSeq" id="WP_124089759.1">
    <property type="nucleotide sequence ID" value="NZ_CBCRYA010000006.1"/>
</dbReference>
<organism evidence="1 2">
    <name type="scientific">Arthrobacter ulcerisalmonis</name>
    <dbReference type="NCBI Taxonomy" id="2483813"/>
    <lineage>
        <taxon>Bacteria</taxon>
        <taxon>Bacillati</taxon>
        <taxon>Actinomycetota</taxon>
        <taxon>Actinomycetes</taxon>
        <taxon>Micrococcales</taxon>
        <taxon>Micrococcaceae</taxon>
        <taxon>Arthrobacter</taxon>
    </lineage>
</organism>
<gene>
    <name evidence="1" type="ORF">PSET11_00150</name>
</gene>
<evidence type="ECO:0000313" key="2">
    <source>
        <dbReference type="Proteomes" id="UP000280861"/>
    </source>
</evidence>
<keyword evidence="2" id="KW-1185">Reference proteome</keyword>
<dbReference type="EMBL" id="UXAU01000009">
    <property type="protein sequence ID" value="VDC18284.1"/>
    <property type="molecule type" value="Genomic_DNA"/>
</dbReference>
<dbReference type="OrthoDB" id="3338687at2"/>
<dbReference type="AlphaFoldDB" id="A0A3P5W9N6"/>